<dbReference type="Proteomes" id="UP000265703">
    <property type="component" value="Unassembled WGS sequence"/>
</dbReference>
<sequence length="90" mass="10697">MKQCWDADPLKRPDIHTLWNKISEMNRLYQNMPNKSEANNGLEINKTSNSNYTDRSFTSKVHQFENFPEPRNATEGINNLLNFEIQKEYF</sequence>
<dbReference type="OrthoDB" id="2432761at2759"/>
<feature type="non-terminal residue" evidence="1">
    <location>
        <position position="90"/>
    </location>
</feature>
<comment type="caution">
    <text evidence="1">The sequence shown here is derived from an EMBL/GenBank/DDBJ whole genome shotgun (WGS) entry which is preliminary data.</text>
</comment>
<protein>
    <recommendedName>
        <fullName evidence="3">Serine-threonine/tyrosine-protein kinase catalytic domain-containing protein</fullName>
    </recommendedName>
</protein>
<organism evidence="1 2">
    <name type="scientific">Glomus cerebriforme</name>
    <dbReference type="NCBI Taxonomy" id="658196"/>
    <lineage>
        <taxon>Eukaryota</taxon>
        <taxon>Fungi</taxon>
        <taxon>Fungi incertae sedis</taxon>
        <taxon>Mucoromycota</taxon>
        <taxon>Glomeromycotina</taxon>
        <taxon>Glomeromycetes</taxon>
        <taxon>Glomerales</taxon>
        <taxon>Glomeraceae</taxon>
        <taxon>Glomus</taxon>
    </lineage>
</organism>
<keyword evidence="2" id="KW-1185">Reference proteome</keyword>
<evidence type="ECO:0000313" key="1">
    <source>
        <dbReference type="EMBL" id="RIA96666.1"/>
    </source>
</evidence>
<name>A0A397TIA9_9GLOM</name>
<gene>
    <name evidence="1" type="ORF">C1645_754348</name>
</gene>
<reference evidence="1 2" key="1">
    <citation type="submission" date="2018-06" db="EMBL/GenBank/DDBJ databases">
        <title>Comparative genomics reveals the genomic features of Rhizophagus irregularis, R. cerebriforme, R. diaphanum and Gigaspora rosea, and their symbiotic lifestyle signature.</title>
        <authorList>
            <person name="Morin E."/>
            <person name="San Clemente H."/>
            <person name="Chen E.C.H."/>
            <person name="De La Providencia I."/>
            <person name="Hainaut M."/>
            <person name="Kuo A."/>
            <person name="Kohler A."/>
            <person name="Murat C."/>
            <person name="Tang N."/>
            <person name="Roy S."/>
            <person name="Loubradou J."/>
            <person name="Henrissat B."/>
            <person name="Grigoriev I.V."/>
            <person name="Corradi N."/>
            <person name="Roux C."/>
            <person name="Martin F.M."/>
        </authorList>
    </citation>
    <scope>NUCLEOTIDE SEQUENCE [LARGE SCALE GENOMIC DNA]</scope>
    <source>
        <strain evidence="1 2">DAOM 227022</strain>
    </source>
</reference>
<accession>A0A397TIA9</accession>
<dbReference type="AlphaFoldDB" id="A0A397TIA9"/>
<dbReference type="EMBL" id="QKYT01000041">
    <property type="protein sequence ID" value="RIA96666.1"/>
    <property type="molecule type" value="Genomic_DNA"/>
</dbReference>
<evidence type="ECO:0008006" key="3">
    <source>
        <dbReference type="Google" id="ProtNLM"/>
    </source>
</evidence>
<proteinExistence type="predicted"/>
<evidence type="ECO:0000313" key="2">
    <source>
        <dbReference type="Proteomes" id="UP000265703"/>
    </source>
</evidence>